<dbReference type="PANTHER" id="PTHR42960">
    <property type="entry name" value="YCF46 PROTEIN"/>
    <property type="match status" value="1"/>
</dbReference>
<organism evidence="7 8">
    <name type="scientific">Crenobacter oryzisoli</name>
    <dbReference type="NCBI Taxonomy" id="3056844"/>
    <lineage>
        <taxon>Bacteria</taxon>
        <taxon>Pseudomonadati</taxon>
        <taxon>Pseudomonadota</taxon>
        <taxon>Betaproteobacteria</taxon>
        <taxon>Neisseriales</taxon>
        <taxon>Neisseriaceae</taxon>
        <taxon>Crenobacter</taxon>
    </lineage>
</organism>
<dbReference type="PANTHER" id="PTHR42960:SF1">
    <property type="entry name" value="YCF46 PROTEIN"/>
    <property type="match status" value="1"/>
</dbReference>
<dbReference type="Gene3D" id="3.40.50.300">
    <property type="entry name" value="P-loop containing nucleotide triphosphate hydrolases"/>
    <property type="match status" value="1"/>
</dbReference>
<comment type="similarity">
    <text evidence="3">Belongs to the AAA ATPase family. Highly divergent.</text>
</comment>
<evidence type="ECO:0000256" key="3">
    <source>
        <dbReference type="ARBA" id="ARBA00038088"/>
    </source>
</evidence>
<proteinExistence type="inferred from homology"/>
<evidence type="ECO:0000313" key="7">
    <source>
        <dbReference type="EMBL" id="MDN0076077.1"/>
    </source>
</evidence>
<dbReference type="RefSeq" id="WP_289830723.1">
    <property type="nucleotide sequence ID" value="NZ_JAUEDK010000025.1"/>
</dbReference>
<evidence type="ECO:0000256" key="5">
    <source>
        <dbReference type="SAM" id="MobiDB-lite"/>
    </source>
</evidence>
<reference evidence="7" key="1">
    <citation type="submission" date="2023-06" db="EMBL/GenBank/DDBJ databases">
        <authorList>
            <person name="Zhang S."/>
        </authorList>
    </citation>
    <scope>NUCLEOTIDE SEQUENCE</scope>
    <source>
        <strain evidence="7">SG2303</strain>
    </source>
</reference>
<evidence type="ECO:0000259" key="6">
    <source>
        <dbReference type="SMART" id="SM00382"/>
    </source>
</evidence>
<dbReference type="InterPro" id="IPR027417">
    <property type="entry name" value="P-loop_NTPase"/>
</dbReference>
<evidence type="ECO:0000256" key="4">
    <source>
        <dbReference type="ARBA" id="ARBA00040480"/>
    </source>
</evidence>
<dbReference type="SMART" id="SM00382">
    <property type="entry name" value="AAA"/>
    <property type="match status" value="1"/>
</dbReference>
<dbReference type="InterPro" id="IPR003959">
    <property type="entry name" value="ATPase_AAA_core"/>
</dbReference>
<dbReference type="Pfam" id="PF00004">
    <property type="entry name" value="AAA"/>
    <property type="match status" value="1"/>
</dbReference>
<protein>
    <recommendedName>
        <fullName evidence="4">Uncharacterized AAA domain-containing protein ycf46</fullName>
    </recommendedName>
</protein>
<dbReference type="EMBL" id="JAUEDK010000025">
    <property type="protein sequence ID" value="MDN0076077.1"/>
    <property type="molecule type" value="Genomic_DNA"/>
</dbReference>
<dbReference type="SUPFAM" id="SSF52540">
    <property type="entry name" value="P-loop containing nucleoside triphosphate hydrolases"/>
    <property type="match status" value="2"/>
</dbReference>
<dbReference type="InterPro" id="IPR052381">
    <property type="entry name" value="AAA_domain_protein"/>
</dbReference>
<sequence>MSDTAEFKANLTRYLKARIPFISIRTAERSRVLDICREVVTGLNAPVFVHTLSQGTKELISNRSVSDDRSVVGAVDFASQQIGQRQNLSFILTEVADIEDDTPFARQMQDAVMLSAEHGGAMIVITTKPVWGQLQRLGMSLTLSPPNDDEMLAIIREQVGAYRSQFPIEWDEADERQAAAILAGISRIEAENIIATLLANGGIRKADIVELMHAKDRIFADISGIERVPVRGSELSVGGLGGLKAWLERERPLLTADLRECGIRPPRGALLVGVPGCGKSLSAKAIAAGWGLPLYRLDLSTIHGQYLGQSEGRLKDALATADHVAPCVLWIDEIEKGLAGATQGANDGGTSTRLVGQFLYWLQEARSRVFVVATANDVSKLPPELLRRGRFDELFFVDLPNHEERKEIIEIYIQRGLKRSIGTELMVELVEMSEGFAGSDLESAVREVVKEAYLNGDATVTDELFRRSFQNVVPLSKTSPEQIEGIRHWGRERAVPASGQPIGGTSSQQSRVRRAVLQ</sequence>
<gene>
    <name evidence="7" type="ORF">QU481_14400</name>
</gene>
<name>A0ABT7XQJ6_9NEIS</name>
<accession>A0ABT7XQJ6</accession>
<keyword evidence="1" id="KW-0547">Nucleotide-binding</keyword>
<keyword evidence="8" id="KW-1185">Reference proteome</keyword>
<evidence type="ECO:0000256" key="1">
    <source>
        <dbReference type="ARBA" id="ARBA00022741"/>
    </source>
</evidence>
<dbReference type="Gene3D" id="1.10.8.60">
    <property type="match status" value="1"/>
</dbReference>
<comment type="caution">
    <text evidence="7">The sequence shown here is derived from an EMBL/GenBank/DDBJ whole genome shotgun (WGS) entry which is preliminary data.</text>
</comment>
<dbReference type="InterPro" id="IPR003593">
    <property type="entry name" value="AAA+_ATPase"/>
</dbReference>
<evidence type="ECO:0000313" key="8">
    <source>
        <dbReference type="Proteomes" id="UP001168540"/>
    </source>
</evidence>
<feature type="region of interest" description="Disordered" evidence="5">
    <location>
        <begin position="494"/>
        <end position="518"/>
    </location>
</feature>
<keyword evidence="2" id="KW-0067">ATP-binding</keyword>
<dbReference type="Proteomes" id="UP001168540">
    <property type="component" value="Unassembled WGS sequence"/>
</dbReference>
<feature type="domain" description="AAA+ ATPase" evidence="6">
    <location>
        <begin position="265"/>
        <end position="401"/>
    </location>
</feature>
<evidence type="ECO:0000256" key="2">
    <source>
        <dbReference type="ARBA" id="ARBA00022840"/>
    </source>
</evidence>